<evidence type="ECO:0000313" key="1">
    <source>
        <dbReference type="EMBL" id="EFN75316.1"/>
    </source>
</evidence>
<proteinExistence type="predicted"/>
<protein>
    <recommendedName>
        <fullName evidence="3">Reverse transcriptase domain-containing protein</fullName>
    </recommendedName>
</protein>
<evidence type="ECO:0000313" key="2">
    <source>
        <dbReference type="Proteomes" id="UP000008237"/>
    </source>
</evidence>
<name>E2C9S6_HARSA</name>
<dbReference type="Proteomes" id="UP000008237">
    <property type="component" value="Unassembled WGS sequence"/>
</dbReference>
<dbReference type="InParanoid" id="E2C9S6"/>
<dbReference type="AlphaFoldDB" id="E2C9S6"/>
<dbReference type="EMBL" id="GL453897">
    <property type="protein sequence ID" value="EFN75316.1"/>
    <property type="molecule type" value="Genomic_DNA"/>
</dbReference>
<evidence type="ECO:0008006" key="3">
    <source>
        <dbReference type="Google" id="ProtNLM"/>
    </source>
</evidence>
<feature type="non-terminal residue" evidence="1">
    <location>
        <position position="1"/>
    </location>
</feature>
<feature type="non-terminal residue" evidence="1">
    <location>
        <position position="52"/>
    </location>
</feature>
<reference evidence="1 2" key="1">
    <citation type="journal article" date="2010" name="Science">
        <title>Genomic comparison of the ants Camponotus floridanus and Harpegnathos saltator.</title>
        <authorList>
            <person name="Bonasio R."/>
            <person name="Zhang G."/>
            <person name="Ye C."/>
            <person name="Mutti N.S."/>
            <person name="Fang X."/>
            <person name="Qin N."/>
            <person name="Donahue G."/>
            <person name="Yang P."/>
            <person name="Li Q."/>
            <person name="Li C."/>
            <person name="Zhang P."/>
            <person name="Huang Z."/>
            <person name="Berger S.L."/>
            <person name="Reinberg D."/>
            <person name="Wang J."/>
            <person name="Liebig J."/>
        </authorList>
    </citation>
    <scope>NUCLEOTIDE SEQUENCE [LARGE SCALE GENOMIC DNA]</scope>
    <source>
        <strain evidence="1 2">R22 G/1</strain>
    </source>
</reference>
<accession>E2C9S6</accession>
<keyword evidence="2" id="KW-1185">Reference proteome</keyword>
<dbReference type="OMA" id="TFCKEND"/>
<gene>
    <name evidence="1" type="ORF">EAI_05241</name>
</gene>
<sequence length="52" mass="6124">SLLPNIGKVYERIINDIIVQFCYENKIIPDTQFDFRRFHSTVHAINELSSDI</sequence>
<organism evidence="2">
    <name type="scientific">Harpegnathos saltator</name>
    <name type="common">Jerdon's jumping ant</name>
    <dbReference type="NCBI Taxonomy" id="610380"/>
    <lineage>
        <taxon>Eukaryota</taxon>
        <taxon>Metazoa</taxon>
        <taxon>Ecdysozoa</taxon>
        <taxon>Arthropoda</taxon>
        <taxon>Hexapoda</taxon>
        <taxon>Insecta</taxon>
        <taxon>Pterygota</taxon>
        <taxon>Neoptera</taxon>
        <taxon>Endopterygota</taxon>
        <taxon>Hymenoptera</taxon>
        <taxon>Apocrita</taxon>
        <taxon>Aculeata</taxon>
        <taxon>Formicoidea</taxon>
        <taxon>Formicidae</taxon>
        <taxon>Ponerinae</taxon>
        <taxon>Ponerini</taxon>
        <taxon>Harpegnathos</taxon>
    </lineage>
</organism>